<dbReference type="Pfam" id="PF08530">
    <property type="entry name" value="PepX_C"/>
    <property type="match status" value="1"/>
</dbReference>
<comment type="caution">
    <text evidence="4">The sequence shown here is derived from an EMBL/GenBank/DDBJ whole genome shotgun (WGS) entry which is preliminary data.</text>
</comment>
<dbReference type="SMART" id="SM00939">
    <property type="entry name" value="PepX_C"/>
    <property type="match status" value="1"/>
</dbReference>
<dbReference type="GO" id="GO:0016787">
    <property type="term" value="F:hydrolase activity"/>
    <property type="evidence" value="ECO:0007669"/>
    <property type="project" value="UniProtKB-KW"/>
</dbReference>
<dbReference type="PANTHER" id="PTHR22946">
    <property type="entry name" value="DIENELACTONE HYDROLASE DOMAIN-CONTAINING PROTEIN-RELATED"/>
    <property type="match status" value="1"/>
</dbReference>
<gene>
    <name evidence="4" type="ORF">ACIB24_03940</name>
</gene>
<organism evidence="4 5">
    <name type="scientific">Spongisporangium articulatum</name>
    <dbReference type="NCBI Taxonomy" id="3362603"/>
    <lineage>
        <taxon>Bacteria</taxon>
        <taxon>Bacillati</taxon>
        <taxon>Actinomycetota</taxon>
        <taxon>Actinomycetes</taxon>
        <taxon>Kineosporiales</taxon>
        <taxon>Kineosporiaceae</taxon>
        <taxon>Spongisporangium</taxon>
    </lineage>
</organism>
<dbReference type="Gene3D" id="3.40.50.1820">
    <property type="entry name" value="alpha/beta hydrolase"/>
    <property type="match status" value="1"/>
</dbReference>
<dbReference type="Gene3D" id="2.60.120.260">
    <property type="entry name" value="Galactose-binding domain-like"/>
    <property type="match status" value="1"/>
</dbReference>
<evidence type="ECO:0000313" key="5">
    <source>
        <dbReference type="Proteomes" id="UP001612915"/>
    </source>
</evidence>
<dbReference type="Proteomes" id="UP001612915">
    <property type="component" value="Unassembled WGS sequence"/>
</dbReference>
<dbReference type="RefSeq" id="WP_398275445.1">
    <property type="nucleotide sequence ID" value="NZ_JBITLV010000001.1"/>
</dbReference>
<dbReference type="SUPFAM" id="SSF53474">
    <property type="entry name" value="alpha/beta-Hydrolases"/>
    <property type="match status" value="1"/>
</dbReference>
<name>A0ABW8AJM2_9ACTN</name>
<dbReference type="InterPro" id="IPR000383">
    <property type="entry name" value="Xaa-Pro-like_dom"/>
</dbReference>
<sequence>MPDLRREESPPLSVRPHLSAALVPVLALAGAGLVALAAAPARAASYEVVKTETLIKARDGVTLDLSIQRPAVSPPAGTRWPVVVAPATFDGNKTNIDLMTAPLAARGFVTVSFLERGFGKSGGYMDVGGPLDVSDASDVLTWALATQNVDPARVGIIGLSYGAGFVATAAAQDPRFKAVAMLSGWGDMWKSRYPNNTGAYVANLALQQLALRNGRPSPELKSFLQSMVDNVFTPGMKTFADQRSPVKYLDLMAQHPVPLFASTNMNENIWPEDQTLEFFNAYPGVKHADILPGDHATTELTQGFGIPAETWKSAYDWMETYVAGTSTVARTWPTFRVAPRGPDGTNAIESKLFTQFPFESYDRLTVRATKRQYLSSSSAWLGLTTRTTLSDTPGPDGKRLRQGRNLLLQDGIPMAQGGIETATGMPTTVLLQGVDQGVTGLWEGPKLTQKLQLRGAISSHLDLTPSTAKGSVFVYLLEQGPLGLTYVIGVKPYTYAGATPGAKLGVDVTIPYNAYDVPAGHKLIFAVSTDDVTFSSNTPTGSSVVVGSGSYVNLPLK</sequence>
<comment type="similarity">
    <text evidence="1">Belongs to the AB hydrolase superfamily.</text>
</comment>
<proteinExistence type="inferred from homology"/>
<dbReference type="InterPro" id="IPR050261">
    <property type="entry name" value="FrsA_esterase"/>
</dbReference>
<dbReference type="PANTHER" id="PTHR22946:SF9">
    <property type="entry name" value="POLYKETIDE TRANSFERASE AF380"/>
    <property type="match status" value="1"/>
</dbReference>
<evidence type="ECO:0000256" key="1">
    <source>
        <dbReference type="ARBA" id="ARBA00008645"/>
    </source>
</evidence>
<keyword evidence="5" id="KW-1185">Reference proteome</keyword>
<reference evidence="4 5" key="1">
    <citation type="submission" date="2024-10" db="EMBL/GenBank/DDBJ databases">
        <title>The Natural Products Discovery Center: Release of the First 8490 Sequenced Strains for Exploring Actinobacteria Biosynthetic Diversity.</title>
        <authorList>
            <person name="Kalkreuter E."/>
            <person name="Kautsar S.A."/>
            <person name="Yang D."/>
            <person name="Bader C.D."/>
            <person name="Teijaro C.N."/>
            <person name="Fluegel L."/>
            <person name="Davis C.M."/>
            <person name="Simpson J.R."/>
            <person name="Lauterbach L."/>
            <person name="Steele A.D."/>
            <person name="Gui C."/>
            <person name="Meng S."/>
            <person name="Li G."/>
            <person name="Viehrig K."/>
            <person name="Ye F."/>
            <person name="Su P."/>
            <person name="Kiefer A.F."/>
            <person name="Nichols A."/>
            <person name="Cepeda A.J."/>
            <person name="Yan W."/>
            <person name="Fan B."/>
            <person name="Jiang Y."/>
            <person name="Adhikari A."/>
            <person name="Zheng C.-J."/>
            <person name="Schuster L."/>
            <person name="Cowan T.M."/>
            <person name="Smanski M.J."/>
            <person name="Chevrette M.G."/>
            <person name="De Carvalho L.P.S."/>
            <person name="Shen B."/>
        </authorList>
    </citation>
    <scope>NUCLEOTIDE SEQUENCE [LARGE SCALE GENOMIC DNA]</scope>
    <source>
        <strain evidence="4 5">NPDC049639</strain>
    </source>
</reference>
<dbReference type="InterPro" id="IPR008979">
    <property type="entry name" value="Galactose-bd-like_sf"/>
</dbReference>
<keyword evidence="2 4" id="KW-0378">Hydrolase</keyword>
<feature type="domain" description="Xaa-Pro dipeptidyl-peptidase C-terminal" evidence="3">
    <location>
        <begin position="315"/>
        <end position="553"/>
    </location>
</feature>
<dbReference type="InterPro" id="IPR029058">
    <property type="entry name" value="AB_hydrolase_fold"/>
</dbReference>
<dbReference type="EMBL" id="JBITLV010000001">
    <property type="protein sequence ID" value="MFI7586207.1"/>
    <property type="molecule type" value="Genomic_DNA"/>
</dbReference>
<evidence type="ECO:0000256" key="2">
    <source>
        <dbReference type="ARBA" id="ARBA00022801"/>
    </source>
</evidence>
<dbReference type="Pfam" id="PF02129">
    <property type="entry name" value="Peptidase_S15"/>
    <property type="match status" value="1"/>
</dbReference>
<dbReference type="InterPro" id="IPR013736">
    <property type="entry name" value="Xaa-Pro_dipept_C"/>
</dbReference>
<accession>A0ABW8AJM2</accession>
<dbReference type="SUPFAM" id="SSF49785">
    <property type="entry name" value="Galactose-binding domain-like"/>
    <property type="match status" value="1"/>
</dbReference>
<evidence type="ECO:0000259" key="3">
    <source>
        <dbReference type="SMART" id="SM00939"/>
    </source>
</evidence>
<evidence type="ECO:0000313" key="4">
    <source>
        <dbReference type="EMBL" id="MFI7586207.1"/>
    </source>
</evidence>
<protein>
    <submittedName>
        <fullName evidence="4">Alpha/beta fold hydrolase</fullName>
    </submittedName>
</protein>